<keyword evidence="6" id="KW-0539">Nucleus</keyword>
<protein>
    <recommendedName>
        <fullName evidence="12">Protein krueppel</fullName>
    </recommendedName>
</protein>
<dbReference type="InterPro" id="IPR012934">
    <property type="entry name" value="Znf_AD"/>
</dbReference>
<feature type="domain" description="C2H2-type" evidence="9">
    <location>
        <begin position="230"/>
        <end position="257"/>
    </location>
</feature>
<comment type="caution">
    <text evidence="11">The sequence shown here is derived from an EMBL/GenBank/DDBJ whole genome shotgun (WGS) entry which is preliminary data.</text>
</comment>
<feature type="domain" description="ZAD" evidence="10">
    <location>
        <begin position="21"/>
        <end position="103"/>
    </location>
</feature>
<evidence type="ECO:0000256" key="2">
    <source>
        <dbReference type="ARBA" id="ARBA00022723"/>
    </source>
</evidence>
<reference evidence="11" key="1">
    <citation type="submission" date="2017-09" db="EMBL/GenBank/DDBJ databases">
        <title>Contemporary evolution of a Lepidopteran species, Heliothis virescens, in response to modern agricultural practices.</title>
        <authorList>
            <person name="Fritz M.L."/>
            <person name="Deyonke A.M."/>
            <person name="Papanicolaou A."/>
            <person name="Micinski S."/>
            <person name="Westbrook J."/>
            <person name="Gould F."/>
        </authorList>
    </citation>
    <scope>NUCLEOTIDE SEQUENCE [LARGE SCALE GENOMIC DNA]</scope>
    <source>
        <strain evidence="11">HvINT-</strain>
        <tissue evidence="11">Whole body</tissue>
    </source>
</reference>
<evidence type="ECO:0000256" key="6">
    <source>
        <dbReference type="ARBA" id="ARBA00023242"/>
    </source>
</evidence>
<dbReference type="AlphaFoldDB" id="A0A2A4J1T4"/>
<proteinExistence type="predicted"/>
<feature type="domain" description="C2H2-type" evidence="9">
    <location>
        <begin position="179"/>
        <end position="204"/>
    </location>
</feature>
<accession>A0A2A4J1T4</accession>
<dbReference type="SUPFAM" id="SSF57667">
    <property type="entry name" value="beta-beta-alpha zinc fingers"/>
    <property type="match status" value="4"/>
</dbReference>
<feature type="domain" description="C2H2-type" evidence="9">
    <location>
        <begin position="353"/>
        <end position="380"/>
    </location>
</feature>
<evidence type="ECO:0000259" key="10">
    <source>
        <dbReference type="PROSITE" id="PS51915"/>
    </source>
</evidence>
<organism evidence="11">
    <name type="scientific">Heliothis virescens</name>
    <name type="common">Tobacco budworm moth</name>
    <dbReference type="NCBI Taxonomy" id="7102"/>
    <lineage>
        <taxon>Eukaryota</taxon>
        <taxon>Metazoa</taxon>
        <taxon>Ecdysozoa</taxon>
        <taxon>Arthropoda</taxon>
        <taxon>Hexapoda</taxon>
        <taxon>Insecta</taxon>
        <taxon>Pterygota</taxon>
        <taxon>Neoptera</taxon>
        <taxon>Endopterygota</taxon>
        <taxon>Lepidoptera</taxon>
        <taxon>Glossata</taxon>
        <taxon>Ditrysia</taxon>
        <taxon>Noctuoidea</taxon>
        <taxon>Noctuidae</taxon>
        <taxon>Heliothinae</taxon>
        <taxon>Heliothis</taxon>
    </lineage>
</organism>
<feature type="domain" description="C2H2-type" evidence="9">
    <location>
        <begin position="296"/>
        <end position="324"/>
    </location>
</feature>
<dbReference type="GO" id="GO:0005634">
    <property type="term" value="C:nucleus"/>
    <property type="evidence" value="ECO:0007669"/>
    <property type="project" value="UniProtKB-SubCell"/>
</dbReference>
<feature type="binding site" evidence="8">
    <location>
        <position position="76"/>
    </location>
    <ligand>
        <name>Zn(2+)</name>
        <dbReference type="ChEBI" id="CHEBI:29105"/>
    </ligand>
</feature>
<dbReference type="PANTHER" id="PTHR24379:SF121">
    <property type="entry name" value="C2H2-TYPE DOMAIN-CONTAINING PROTEIN"/>
    <property type="match status" value="1"/>
</dbReference>
<keyword evidence="3" id="KW-0677">Repeat</keyword>
<feature type="domain" description="C2H2-type" evidence="9">
    <location>
        <begin position="381"/>
        <end position="409"/>
    </location>
</feature>
<dbReference type="PROSITE" id="PS51915">
    <property type="entry name" value="ZAD"/>
    <property type="match status" value="1"/>
</dbReference>
<evidence type="ECO:0000256" key="3">
    <source>
        <dbReference type="ARBA" id="ARBA00022737"/>
    </source>
</evidence>
<feature type="domain" description="C2H2-type" evidence="9">
    <location>
        <begin position="409"/>
        <end position="436"/>
    </location>
</feature>
<dbReference type="SMART" id="SM00355">
    <property type="entry name" value="ZnF_C2H2"/>
    <property type="match status" value="9"/>
</dbReference>
<evidence type="ECO:0000313" key="11">
    <source>
        <dbReference type="EMBL" id="PCG65372.1"/>
    </source>
</evidence>
<evidence type="ECO:0000256" key="5">
    <source>
        <dbReference type="ARBA" id="ARBA00022833"/>
    </source>
</evidence>
<dbReference type="GO" id="GO:0008270">
    <property type="term" value="F:zinc ion binding"/>
    <property type="evidence" value="ECO:0007669"/>
    <property type="project" value="UniProtKB-UniRule"/>
</dbReference>
<feature type="domain" description="C2H2-type" evidence="9">
    <location>
        <begin position="325"/>
        <end position="352"/>
    </location>
</feature>
<dbReference type="FunFam" id="3.30.160.60:FF:000870">
    <property type="entry name" value="zinc finger protein 197 isoform X1"/>
    <property type="match status" value="1"/>
</dbReference>
<dbReference type="PROSITE" id="PS00028">
    <property type="entry name" value="ZINC_FINGER_C2H2_1"/>
    <property type="match status" value="6"/>
</dbReference>
<dbReference type="Pfam" id="PF13894">
    <property type="entry name" value="zf-C2H2_4"/>
    <property type="match status" value="2"/>
</dbReference>
<dbReference type="PANTHER" id="PTHR24379">
    <property type="entry name" value="KRAB AND ZINC FINGER DOMAIN-CONTAINING"/>
    <property type="match status" value="1"/>
</dbReference>
<dbReference type="InterPro" id="IPR036236">
    <property type="entry name" value="Znf_C2H2_sf"/>
</dbReference>
<evidence type="ECO:0008006" key="12">
    <source>
        <dbReference type="Google" id="ProtNLM"/>
    </source>
</evidence>
<dbReference type="FunFam" id="3.30.160.60:FF:000110">
    <property type="entry name" value="Zinc finger protein-like"/>
    <property type="match status" value="1"/>
</dbReference>
<dbReference type="InterPro" id="IPR013087">
    <property type="entry name" value="Znf_C2H2_type"/>
</dbReference>
<gene>
    <name evidence="11" type="ORF">B5V51_9291</name>
</gene>
<evidence type="ECO:0000259" key="9">
    <source>
        <dbReference type="PROSITE" id="PS50157"/>
    </source>
</evidence>
<name>A0A2A4J1T4_HELVI</name>
<evidence type="ECO:0000256" key="7">
    <source>
        <dbReference type="PROSITE-ProRule" id="PRU00042"/>
    </source>
</evidence>
<keyword evidence="4 7" id="KW-0863">Zinc-finger</keyword>
<feature type="binding site" evidence="8">
    <location>
        <position position="23"/>
    </location>
    <ligand>
        <name>Zn(2+)</name>
        <dbReference type="ChEBI" id="CHEBI:29105"/>
    </ligand>
</feature>
<feature type="binding site" evidence="8">
    <location>
        <position position="79"/>
    </location>
    <ligand>
        <name>Zn(2+)</name>
        <dbReference type="ChEBI" id="CHEBI:29105"/>
    </ligand>
</feature>
<feature type="binding site" evidence="8">
    <location>
        <position position="26"/>
    </location>
    <ligand>
        <name>Zn(2+)</name>
        <dbReference type="ChEBI" id="CHEBI:29105"/>
    </ligand>
</feature>
<keyword evidence="5 8" id="KW-0862">Zinc</keyword>
<dbReference type="Gene3D" id="3.30.160.60">
    <property type="entry name" value="Classic Zinc Finger"/>
    <property type="match status" value="5"/>
</dbReference>
<dbReference type="SMART" id="SM00868">
    <property type="entry name" value="zf-AD"/>
    <property type="match status" value="1"/>
</dbReference>
<sequence length="462" mass="52577">MLVESELNILVSNVLGENRFSHCRLCLTEIQEHYVRFHDSVSVDGTSGTFQTLSEVLTKLLGADICDEIAGIDAVCMSCVDKALESMKFLLSCEKSTNVLNNVFNNLTNTLSVDIDASKPEHTIYIAVGEHESQLIIVNNEAKKKKAVSKDILRCSTCDEQYEDALELKIHNIAAHDKFTCEKCHETFDNESELIAHEESQETHLCTECNTFRCTEESLKRHHDKAHGLFVCKDCGKSFKNIDKLQIHEQKHISKSECPKCGKSYNTKGFFLKHVKLCLEDLLDPHPIRSNIKKTHFCDKCGKGYSTPGGLRVHNRFVHGDAKPHVCKYCNKQFTAPSYLKVHMVKHTGEKNFKCDLCGRQFVSKEALLYHTRRHMGDKPYSCTLCDEKFVNASARAEHIKFKHVGPTLMCEICSRKFFTPNFLKQHIKKHHDPSNKLYAGRSLIPPNVPAVENMRVRFIDS</sequence>
<evidence type="ECO:0000256" key="8">
    <source>
        <dbReference type="PROSITE-ProRule" id="PRU01263"/>
    </source>
</evidence>
<dbReference type="PROSITE" id="PS50157">
    <property type="entry name" value="ZINC_FINGER_C2H2_2"/>
    <property type="match status" value="7"/>
</dbReference>
<keyword evidence="2 8" id="KW-0479">Metal-binding</keyword>
<dbReference type="STRING" id="7102.A0A2A4J1T4"/>
<evidence type="ECO:0000256" key="1">
    <source>
        <dbReference type="ARBA" id="ARBA00004123"/>
    </source>
</evidence>
<dbReference type="EMBL" id="NWSH01004191">
    <property type="protein sequence ID" value="PCG65372.1"/>
    <property type="molecule type" value="Genomic_DNA"/>
</dbReference>
<evidence type="ECO:0000256" key="4">
    <source>
        <dbReference type="ARBA" id="ARBA00022771"/>
    </source>
</evidence>
<dbReference type="Pfam" id="PF00096">
    <property type="entry name" value="zf-C2H2"/>
    <property type="match status" value="5"/>
</dbReference>
<comment type="subcellular location">
    <subcellularLocation>
        <location evidence="1">Nucleus</location>
    </subcellularLocation>
</comment>